<dbReference type="AlphaFoldDB" id="A0A1X7U532"/>
<evidence type="ECO:0000313" key="1">
    <source>
        <dbReference type="EnsemblMetazoa" id="Aqu2.1.22860_001"/>
    </source>
</evidence>
<reference evidence="1" key="1">
    <citation type="submission" date="2017-05" db="UniProtKB">
        <authorList>
            <consortium name="EnsemblMetazoa"/>
        </authorList>
    </citation>
    <scope>IDENTIFICATION</scope>
</reference>
<accession>A0A1X7U532</accession>
<dbReference type="eggNOG" id="ENOG502SA6T">
    <property type="taxonomic scope" value="Eukaryota"/>
</dbReference>
<dbReference type="OrthoDB" id="10051449at2759"/>
<dbReference type="OMA" id="ILVWENE"/>
<sequence length="103" mass="11920">MTDLTSYHHFVSPLIKRQDTVMRQAISPGERLAVTLRFLATGESYSILQYIYRIPAQTISKIVPDTCRAIVKALKHHIQILVWENEKFPIFLIDANGYKRDDC</sequence>
<protein>
    <recommendedName>
        <fullName evidence="2">Transposase Helix-turn-helix domain-containing protein</fullName>
    </recommendedName>
</protein>
<dbReference type="InParanoid" id="A0A1X7U532"/>
<dbReference type="EnsemblMetazoa" id="Aqu2.1.22860_001">
    <property type="protein sequence ID" value="Aqu2.1.22860_001"/>
    <property type="gene ID" value="Aqu2.1.22860"/>
</dbReference>
<proteinExistence type="predicted"/>
<organism evidence="1">
    <name type="scientific">Amphimedon queenslandica</name>
    <name type="common">Sponge</name>
    <dbReference type="NCBI Taxonomy" id="400682"/>
    <lineage>
        <taxon>Eukaryota</taxon>
        <taxon>Metazoa</taxon>
        <taxon>Porifera</taxon>
        <taxon>Demospongiae</taxon>
        <taxon>Heteroscleromorpha</taxon>
        <taxon>Haplosclerida</taxon>
        <taxon>Niphatidae</taxon>
        <taxon>Amphimedon</taxon>
    </lineage>
</organism>
<name>A0A1X7U532_AMPQE</name>
<evidence type="ECO:0008006" key="2">
    <source>
        <dbReference type="Google" id="ProtNLM"/>
    </source>
</evidence>